<gene>
    <name evidence="1" type="ORF">UFOPK3789_00369</name>
</gene>
<organism evidence="1">
    <name type="scientific">freshwater metagenome</name>
    <dbReference type="NCBI Taxonomy" id="449393"/>
    <lineage>
        <taxon>unclassified sequences</taxon>
        <taxon>metagenomes</taxon>
        <taxon>ecological metagenomes</taxon>
    </lineage>
</organism>
<name>A0A6J7JUK9_9ZZZZ</name>
<sequence length="139" mass="14439">MVSVAVTPSSETAFILERPWRGYTGISAFIAVTETPSLTTPPIPSSTKEPIEVPEKAPGVEVILVLPATPVIVVTPVQPDEAGLGTRGKAPLLAEINDEYVPAPRARFEDGEILGPAAPAAAGDAAAIKRLIVVTISTF</sequence>
<proteinExistence type="predicted"/>
<accession>A0A6J7JUK9</accession>
<protein>
    <submittedName>
        <fullName evidence="1">Unannotated protein</fullName>
    </submittedName>
</protein>
<dbReference type="EMBL" id="CAFBNL010000012">
    <property type="protein sequence ID" value="CAB4945864.1"/>
    <property type="molecule type" value="Genomic_DNA"/>
</dbReference>
<reference evidence="1" key="1">
    <citation type="submission" date="2020-05" db="EMBL/GenBank/DDBJ databases">
        <authorList>
            <person name="Chiriac C."/>
            <person name="Salcher M."/>
            <person name="Ghai R."/>
            <person name="Kavagutti S V."/>
        </authorList>
    </citation>
    <scope>NUCLEOTIDE SEQUENCE</scope>
</reference>
<evidence type="ECO:0000313" key="1">
    <source>
        <dbReference type="EMBL" id="CAB4945864.1"/>
    </source>
</evidence>
<dbReference type="AlphaFoldDB" id="A0A6J7JUK9"/>